<dbReference type="RefSeq" id="WP_167967310.1">
    <property type="nucleotide sequence ID" value="NZ_BHZG01000009.1"/>
</dbReference>
<proteinExistence type="predicted"/>
<evidence type="ECO:0000313" key="2">
    <source>
        <dbReference type="Proteomes" id="UP000578686"/>
    </source>
</evidence>
<organism evidence="1 2">
    <name type="scientific">Streptomyces lonarensis</name>
    <dbReference type="NCBI Taxonomy" id="700599"/>
    <lineage>
        <taxon>Bacteria</taxon>
        <taxon>Bacillati</taxon>
        <taxon>Actinomycetota</taxon>
        <taxon>Actinomycetes</taxon>
        <taxon>Kitasatosporales</taxon>
        <taxon>Streptomycetaceae</taxon>
        <taxon>Streptomyces</taxon>
    </lineage>
</organism>
<name>A0A7X6CWS9_9ACTN</name>
<accession>A0A7X6CWS9</accession>
<keyword evidence="2" id="KW-1185">Reference proteome</keyword>
<dbReference type="AlphaFoldDB" id="A0A7X6CWS9"/>
<comment type="caution">
    <text evidence="1">The sequence shown here is derived from an EMBL/GenBank/DDBJ whole genome shotgun (WGS) entry which is preliminary data.</text>
</comment>
<dbReference type="Proteomes" id="UP000578686">
    <property type="component" value="Unassembled WGS sequence"/>
</dbReference>
<evidence type="ECO:0000313" key="1">
    <source>
        <dbReference type="EMBL" id="NJQ04002.1"/>
    </source>
</evidence>
<sequence length="210" mass="23579">METPSAVAELAHPIAVQLGGNWRPRQAYHGARELDYAALFTHLDGRQLHLSERFDDPGRLHIRGAFPATDYPFRRGERDSIRVAMNTGVAEIAELIKSDLIPVHRDVHSRVKEHNRKQGEIRRNVEETARDLSSRLPGAQARIDGSNAYIYMNLEPGEVRIGLDGDTVNIALNDAPRVIADAVVYAVSRFLPHVQTPEEEYGECFHGRDL</sequence>
<gene>
    <name evidence="1" type="ORF">HCN56_00005</name>
</gene>
<reference evidence="1 2" key="1">
    <citation type="submission" date="2020-03" db="EMBL/GenBank/DDBJ databases">
        <title>Draft genome of Streptomyces sp. ventii, isolated from the Axial Seamount in the Pacific Ocean, and resequencing of the two type strains Streptomyces lonarensis strain NCL 716 and Streptomyces bohaiensis strain 11A07.</title>
        <authorList>
            <person name="Loughran R.M."/>
            <person name="Pfannmuller K.M."/>
            <person name="Wasson B.J."/>
            <person name="Deadmond M.C."/>
            <person name="Paddock B.E."/>
            <person name="Koyack M.J."/>
            <person name="Gallegos D.A."/>
            <person name="Mitchell E.A."/>
            <person name="Ushijima B."/>
            <person name="Saw J.H."/>
            <person name="Mcphail K.L."/>
            <person name="Videau P."/>
        </authorList>
    </citation>
    <scope>NUCLEOTIDE SEQUENCE [LARGE SCALE GENOMIC DNA]</scope>
    <source>
        <strain evidence="1 2">NCL716</strain>
    </source>
</reference>
<protein>
    <submittedName>
        <fullName evidence="1">Uncharacterized protein</fullName>
    </submittedName>
</protein>
<dbReference type="EMBL" id="JAAVJD010000001">
    <property type="protein sequence ID" value="NJQ04002.1"/>
    <property type="molecule type" value="Genomic_DNA"/>
</dbReference>